<proteinExistence type="predicted"/>
<dbReference type="InterPro" id="IPR033375">
    <property type="entry name" value="Cggbp1"/>
</dbReference>
<evidence type="ECO:0000313" key="1">
    <source>
        <dbReference type="EMBL" id="KAJ8877268.1"/>
    </source>
</evidence>
<name>A0ABQ9GZ72_9NEOP</name>
<accession>A0ABQ9GZ72</accession>
<dbReference type="EMBL" id="JARBHB010000008">
    <property type="protein sequence ID" value="KAJ8877268.1"/>
    <property type="molecule type" value="Genomic_DNA"/>
</dbReference>
<comment type="caution">
    <text evidence="1">The sequence shown here is derived from an EMBL/GenBank/DDBJ whole genome shotgun (WGS) entry which is preliminary data.</text>
</comment>
<reference evidence="1 2" key="1">
    <citation type="submission" date="2023-02" db="EMBL/GenBank/DDBJ databases">
        <title>LHISI_Scaffold_Assembly.</title>
        <authorList>
            <person name="Stuart O.P."/>
            <person name="Cleave R."/>
            <person name="Magrath M.J.L."/>
            <person name="Mikheyev A.S."/>
        </authorList>
    </citation>
    <scope>NUCLEOTIDE SEQUENCE [LARGE SCALE GENOMIC DNA]</scope>
    <source>
        <strain evidence="1">Daus_M_001</strain>
        <tissue evidence="1">Leg muscle</tissue>
    </source>
</reference>
<sequence>MLLAVKPSVNAYLQAGEFKNDGLYATDAQTLTCRHCNSLVTYEKCDNVVKHIKTARHETATNKLASTSGNKVQTSVVASFNSAKRRKVAVDNLALKTTEAFAKANIPVEKLEDPNLISWMCEFIEGVGELPYIRTLREKNALKLAQERADSLKDLVQGRKVFILCDETTGSKGRCRFVVLFKIFFLTTWKIHLKVASLSIFEKVDATTFSQVFNECVQKYSIQFSDIKGVVTDSAQCMTKCVSSLQTLFGVCICTMLSTQAGIGGQCHVLCTARFSHLVSNASVYAVEFVVYVSICSAEYLLDIISFTQGDKVENSGTQYLVSLSSKLKKCRPKCKDLNTTKDILPTIKCIPQLKDIEDSLLFKEYELLKEAVLEVATSEQVCDVPKILAAVGTEQKLFAAKALQAIWIPPSNVDSECLLSHCNQVVTDRCQNLKD</sequence>
<organism evidence="1 2">
    <name type="scientific">Dryococelus australis</name>
    <dbReference type="NCBI Taxonomy" id="614101"/>
    <lineage>
        <taxon>Eukaryota</taxon>
        <taxon>Metazoa</taxon>
        <taxon>Ecdysozoa</taxon>
        <taxon>Arthropoda</taxon>
        <taxon>Hexapoda</taxon>
        <taxon>Insecta</taxon>
        <taxon>Pterygota</taxon>
        <taxon>Neoptera</taxon>
        <taxon>Polyneoptera</taxon>
        <taxon>Phasmatodea</taxon>
        <taxon>Verophasmatodea</taxon>
        <taxon>Anareolatae</taxon>
        <taxon>Phasmatidae</taxon>
        <taxon>Eurycanthinae</taxon>
        <taxon>Dryococelus</taxon>
    </lineage>
</organism>
<dbReference type="PANTHER" id="PTHR32344">
    <property type="entry name" value="U1-TYPE DOMAIN-CONTAINING PROTEIN"/>
    <property type="match status" value="1"/>
</dbReference>
<dbReference type="Proteomes" id="UP001159363">
    <property type="component" value="Chromosome 7"/>
</dbReference>
<evidence type="ECO:0000313" key="2">
    <source>
        <dbReference type="Proteomes" id="UP001159363"/>
    </source>
</evidence>
<protein>
    <submittedName>
        <fullName evidence="1">Uncharacterized protein</fullName>
    </submittedName>
</protein>
<keyword evidence="2" id="KW-1185">Reference proteome</keyword>
<gene>
    <name evidence="1" type="ORF">PR048_021722</name>
</gene>
<dbReference type="PANTHER" id="PTHR32344:SF1">
    <property type="entry name" value="U1-TYPE DOMAIN-CONTAINING PROTEIN"/>
    <property type="match status" value="1"/>
</dbReference>